<sequence length="77" mass="8097">GAKMKDKFKANFLIALPAAIITFIIYAIVGGTGHIKGDLSFNFIDVIPYLFVLIAAIAGMNVMLVLISGTVLTGIIG</sequence>
<keyword evidence="1" id="KW-1133">Transmembrane helix</keyword>
<dbReference type="PANTHER" id="PTHR33451:SF5">
    <property type="entry name" value="NA+_H+ ANTIPORTER"/>
    <property type="match status" value="1"/>
</dbReference>
<feature type="non-terminal residue" evidence="2">
    <location>
        <position position="77"/>
    </location>
</feature>
<feature type="transmembrane region" description="Helical" evidence="1">
    <location>
        <begin position="49"/>
        <end position="76"/>
    </location>
</feature>
<protein>
    <submittedName>
        <fullName evidence="2">Sodium:proton antiporter</fullName>
    </submittedName>
</protein>
<feature type="non-terminal residue" evidence="2">
    <location>
        <position position="1"/>
    </location>
</feature>
<reference evidence="2 3" key="1">
    <citation type="journal article" date="2018" name="Vet. Microbiol.">
        <title>Clonal diversity and geographic distribution of methicillin-resistant Staphylococcus pseudintermedius from Australian animals: Discovery of novel sequence types.</title>
        <authorList>
            <person name="Worthing K.A."/>
            <person name="Abraham S."/>
            <person name="Coombs G.W."/>
            <person name="Pang S."/>
            <person name="Saputra S."/>
            <person name="Jordan D."/>
            <person name="Trott D.J."/>
            <person name="Norris J.M."/>
        </authorList>
    </citation>
    <scope>NUCLEOTIDE SEQUENCE [LARGE SCALE GENOMIC DNA]</scope>
    <source>
        <strain evidence="2 3">ST71 3</strain>
    </source>
</reference>
<feature type="transmembrane region" description="Helical" evidence="1">
    <location>
        <begin position="12"/>
        <end position="29"/>
    </location>
</feature>
<proteinExistence type="predicted"/>
<keyword evidence="1" id="KW-0812">Transmembrane</keyword>
<organism evidence="2 3">
    <name type="scientific">Staphylococcus pseudintermedius</name>
    <dbReference type="NCBI Taxonomy" id="283734"/>
    <lineage>
        <taxon>Bacteria</taxon>
        <taxon>Bacillati</taxon>
        <taxon>Bacillota</taxon>
        <taxon>Bacilli</taxon>
        <taxon>Bacillales</taxon>
        <taxon>Staphylococcaceae</taxon>
        <taxon>Staphylococcus</taxon>
        <taxon>Staphylococcus intermedius group</taxon>
    </lineage>
</organism>
<dbReference type="PANTHER" id="PTHR33451">
    <property type="entry name" value="MALATE-2H(+)/NA(+)-LACTATE ANTIPORTER"/>
    <property type="match status" value="1"/>
</dbReference>
<evidence type="ECO:0000256" key="1">
    <source>
        <dbReference type="SAM" id="Phobius"/>
    </source>
</evidence>
<evidence type="ECO:0000313" key="3">
    <source>
        <dbReference type="Proteomes" id="UP000246351"/>
    </source>
</evidence>
<gene>
    <name evidence="2" type="ORF">DD924_12115</name>
</gene>
<dbReference type="AlphaFoldDB" id="A0A317Z8G6"/>
<evidence type="ECO:0000313" key="2">
    <source>
        <dbReference type="EMBL" id="PWZ97617.1"/>
    </source>
</evidence>
<dbReference type="EMBL" id="QEIV01001192">
    <property type="protein sequence ID" value="PWZ97617.1"/>
    <property type="molecule type" value="Genomic_DNA"/>
</dbReference>
<comment type="caution">
    <text evidence="2">The sequence shown here is derived from an EMBL/GenBank/DDBJ whole genome shotgun (WGS) entry which is preliminary data.</text>
</comment>
<keyword evidence="1" id="KW-0472">Membrane</keyword>
<name>A0A317Z8G6_STAPS</name>
<dbReference type="InterPro" id="IPR052180">
    <property type="entry name" value="NhaC_Na-H+_Antiporter"/>
</dbReference>
<accession>A0A317Z8G6</accession>
<dbReference type="Proteomes" id="UP000246351">
    <property type="component" value="Unassembled WGS sequence"/>
</dbReference>